<keyword evidence="4" id="KW-1185">Reference proteome</keyword>
<accession>A0ABX0P741</accession>
<dbReference type="PANTHER" id="PTHR43037">
    <property type="entry name" value="UNNAMED PRODUCT-RELATED"/>
    <property type="match status" value="1"/>
</dbReference>
<keyword evidence="1" id="KW-0732">Signal</keyword>
<sequence length="324" mass="34182">MSAYRRFKGLLRVTFLGTSDSPGRALDVVTGTLARPEGPRRYLIAVPDDAPPVGAPLVIVLHGGGASAAQVMGRAFPPSPLSLLLEIAARERFVVVAPDAGEGGWADGCARSARAAGRDDVAFVDDLIVRAIAEHGVDPARVYVAGVSRGGWMAYRIASAIPHRLAAFAAILSPMPESGPGSAPEAALPALIVGGTADPLLPYRGGKYRYAFNLMGRLRSIDDSVAVWRGLGGLHDAPATSAIAPRSGQCRTRVTHTVWGADPAGMQVALYRIDGGGHAEPSRLKRYPSFINRLTGRQNGDVEIAEAVWAFFKEKRNARMSAGV</sequence>
<reference evidence="3 4" key="1">
    <citation type="submission" date="2020-03" db="EMBL/GenBank/DDBJ databases">
        <title>Genome sequence of strain Massilia sp. TW-1.</title>
        <authorList>
            <person name="Chaudhary D.K."/>
        </authorList>
    </citation>
    <scope>NUCLEOTIDE SEQUENCE [LARGE SCALE GENOMIC DNA]</scope>
    <source>
        <strain evidence="3 4">TW-1</strain>
    </source>
</reference>
<dbReference type="EMBL" id="JAAQOM010000002">
    <property type="protein sequence ID" value="NIA52652.1"/>
    <property type="molecule type" value="Genomic_DNA"/>
</dbReference>
<protein>
    <submittedName>
        <fullName evidence="3">Alpha/beta fold hydrolase</fullName>
    </submittedName>
</protein>
<dbReference type="InterPro" id="IPR029058">
    <property type="entry name" value="AB_hydrolase_fold"/>
</dbReference>
<dbReference type="SUPFAM" id="SSF53474">
    <property type="entry name" value="alpha/beta-Hydrolases"/>
    <property type="match status" value="1"/>
</dbReference>
<evidence type="ECO:0000256" key="1">
    <source>
        <dbReference type="ARBA" id="ARBA00022729"/>
    </source>
</evidence>
<comment type="caution">
    <text evidence="3">The sequence shown here is derived from an EMBL/GenBank/DDBJ whole genome shotgun (WGS) entry which is preliminary data.</text>
</comment>
<dbReference type="Pfam" id="PF10503">
    <property type="entry name" value="Esterase_PHB"/>
    <property type="match status" value="1"/>
</dbReference>
<organism evidence="3 4">
    <name type="scientific">Telluria antibiotica</name>
    <dbReference type="NCBI Taxonomy" id="2717319"/>
    <lineage>
        <taxon>Bacteria</taxon>
        <taxon>Pseudomonadati</taxon>
        <taxon>Pseudomonadota</taxon>
        <taxon>Betaproteobacteria</taxon>
        <taxon>Burkholderiales</taxon>
        <taxon>Oxalobacteraceae</taxon>
        <taxon>Telluria group</taxon>
        <taxon>Telluria</taxon>
    </lineage>
</organism>
<dbReference type="PANTHER" id="PTHR43037:SF1">
    <property type="entry name" value="BLL1128 PROTEIN"/>
    <property type="match status" value="1"/>
</dbReference>
<evidence type="ECO:0000256" key="2">
    <source>
        <dbReference type="ARBA" id="ARBA00022801"/>
    </source>
</evidence>
<dbReference type="Proteomes" id="UP000716322">
    <property type="component" value="Unassembled WGS sequence"/>
</dbReference>
<evidence type="ECO:0000313" key="3">
    <source>
        <dbReference type="EMBL" id="NIA52652.1"/>
    </source>
</evidence>
<name>A0ABX0P741_9BURK</name>
<proteinExistence type="predicted"/>
<dbReference type="Gene3D" id="3.40.50.1820">
    <property type="entry name" value="alpha/beta hydrolase"/>
    <property type="match status" value="1"/>
</dbReference>
<dbReference type="RefSeq" id="WP_166856459.1">
    <property type="nucleotide sequence ID" value="NZ_JAAQOM010000002.1"/>
</dbReference>
<gene>
    <name evidence="3" type="ORF">HAV22_03135</name>
</gene>
<keyword evidence="2 3" id="KW-0378">Hydrolase</keyword>
<dbReference type="InterPro" id="IPR010126">
    <property type="entry name" value="Esterase_phb"/>
</dbReference>
<dbReference type="GO" id="GO:0016787">
    <property type="term" value="F:hydrolase activity"/>
    <property type="evidence" value="ECO:0007669"/>
    <property type="project" value="UniProtKB-KW"/>
</dbReference>
<evidence type="ECO:0000313" key="4">
    <source>
        <dbReference type="Proteomes" id="UP000716322"/>
    </source>
</evidence>
<dbReference type="InterPro" id="IPR050955">
    <property type="entry name" value="Plant_Biomass_Hydrol_Est"/>
</dbReference>